<protein>
    <submittedName>
        <fullName evidence="1">Uncharacterized protein</fullName>
    </submittedName>
</protein>
<accession>A0AAD1S2J6</accession>
<dbReference type="Proteomes" id="UP001295444">
    <property type="component" value="Chromosome 04"/>
</dbReference>
<keyword evidence="2" id="KW-1185">Reference proteome</keyword>
<evidence type="ECO:0000313" key="1">
    <source>
        <dbReference type="EMBL" id="CAH2285378.1"/>
    </source>
</evidence>
<dbReference type="EMBL" id="OW240915">
    <property type="protein sequence ID" value="CAH2285378.1"/>
    <property type="molecule type" value="Genomic_DNA"/>
</dbReference>
<organism evidence="1 2">
    <name type="scientific">Pelobates cultripes</name>
    <name type="common">Western spadefoot toad</name>
    <dbReference type="NCBI Taxonomy" id="61616"/>
    <lineage>
        <taxon>Eukaryota</taxon>
        <taxon>Metazoa</taxon>
        <taxon>Chordata</taxon>
        <taxon>Craniata</taxon>
        <taxon>Vertebrata</taxon>
        <taxon>Euteleostomi</taxon>
        <taxon>Amphibia</taxon>
        <taxon>Batrachia</taxon>
        <taxon>Anura</taxon>
        <taxon>Pelobatoidea</taxon>
        <taxon>Pelobatidae</taxon>
        <taxon>Pelobates</taxon>
    </lineage>
</organism>
<name>A0AAD1S2J6_PELCU</name>
<evidence type="ECO:0000313" key="2">
    <source>
        <dbReference type="Proteomes" id="UP001295444"/>
    </source>
</evidence>
<proteinExistence type="predicted"/>
<sequence>MEDDISSITHKQADTVESMKQLQARIDDLDDARWCNNLEDIRHCQNYRGARTPTLYHGYCWPPSYHNVKPKACNSTTASVCQNRLGLQLRLHAKFYSAFPYSGIKQQC</sequence>
<gene>
    <name evidence="1" type="ORF">PECUL_23A037152</name>
</gene>
<reference evidence="1" key="1">
    <citation type="submission" date="2022-03" db="EMBL/GenBank/DDBJ databases">
        <authorList>
            <person name="Alioto T."/>
            <person name="Alioto T."/>
            <person name="Gomez Garrido J."/>
        </authorList>
    </citation>
    <scope>NUCLEOTIDE SEQUENCE</scope>
</reference>
<dbReference type="AlphaFoldDB" id="A0AAD1S2J6"/>